<dbReference type="EMBL" id="CAUYUJ010021950">
    <property type="protein sequence ID" value="CAK0908095.1"/>
    <property type="molecule type" value="Genomic_DNA"/>
</dbReference>
<protein>
    <submittedName>
        <fullName evidence="2">Uncharacterized protein</fullName>
    </submittedName>
</protein>
<name>A0ABN9Y684_9DINO</name>
<organism evidence="2 3">
    <name type="scientific">Prorocentrum cordatum</name>
    <dbReference type="NCBI Taxonomy" id="2364126"/>
    <lineage>
        <taxon>Eukaryota</taxon>
        <taxon>Sar</taxon>
        <taxon>Alveolata</taxon>
        <taxon>Dinophyceae</taxon>
        <taxon>Prorocentrales</taxon>
        <taxon>Prorocentraceae</taxon>
        <taxon>Prorocentrum</taxon>
    </lineage>
</organism>
<dbReference type="Proteomes" id="UP001189429">
    <property type="component" value="Unassembled WGS sequence"/>
</dbReference>
<dbReference type="EMBL" id="CAUYUJ010020488">
    <property type="protein sequence ID" value="CAK0898533.1"/>
    <property type="molecule type" value="Genomic_DNA"/>
</dbReference>
<reference evidence="2" key="1">
    <citation type="submission" date="2023-10" db="EMBL/GenBank/DDBJ databases">
        <authorList>
            <person name="Chen Y."/>
            <person name="Shah S."/>
            <person name="Dougan E. K."/>
            <person name="Thang M."/>
            <person name="Chan C."/>
        </authorList>
    </citation>
    <scope>NUCLEOTIDE SEQUENCE [LARGE SCALE GENOMIC DNA]</scope>
</reference>
<accession>A0ABN9Y684</accession>
<evidence type="ECO:0000313" key="1">
    <source>
        <dbReference type="EMBL" id="CAK0898533.1"/>
    </source>
</evidence>
<proteinExistence type="predicted"/>
<evidence type="ECO:0000313" key="3">
    <source>
        <dbReference type="Proteomes" id="UP001189429"/>
    </source>
</evidence>
<sequence length="100" mass="10617">MAEQLDVQRGLNPDLAATPAGLLEAKLCDTLFEQDRVVGIAPSLRQDAVQSAVPDRRVRADVAAHGMVVACIQGLTTVHTGLWTGRGRIADQTDTPGDRA</sequence>
<keyword evidence="3" id="KW-1185">Reference proteome</keyword>
<comment type="caution">
    <text evidence="2">The sequence shown here is derived from an EMBL/GenBank/DDBJ whole genome shotgun (WGS) entry which is preliminary data.</text>
</comment>
<gene>
    <name evidence="1" type="ORF">PCOR1329_LOCUS76365</name>
    <name evidence="2" type="ORF">PCOR1329_LOCUS82858</name>
</gene>
<evidence type="ECO:0000313" key="2">
    <source>
        <dbReference type="EMBL" id="CAK0908095.1"/>
    </source>
</evidence>